<sequence>MTILISISGEGYSQTPTRSVQLNTDPPLQSLIPFEAATEKPQSPVSLTFQALDAQRQPFKNAKIGLEILTPPSTPWWTTDFPIVEGTKLLAMEATAPQGRLEIQQMLPIRGNYQLRVNVSPLLAGAFTPYEQTLTLPVRENPVKYHYLGGLVIVLLGVGLLGGVVIGGQQIVQEGEIAPQRVRLLLSGLIVVAIAALLAINISAELLDAHGHSHEHEHTHATQSPVQQSQGLELHLVGDDLATVGQPANFAVSLKDTTTGQPVKDILFQVKAIALEDNLTVFAYQGIPDSSGKLAWQEQFFDGAPHKVEVTATPQPGSNRQFSPLQVAREIEVEGIAPPLFVRLISLAYFTAIVGIGLAIGLGLKNRWFQRLVRG</sequence>
<comment type="caution">
    <text evidence="2">The sequence shown here is derived from an EMBL/GenBank/DDBJ whole genome shotgun (WGS) entry which is preliminary data.</text>
</comment>
<evidence type="ECO:0000313" key="3">
    <source>
        <dbReference type="Proteomes" id="UP000268857"/>
    </source>
</evidence>
<dbReference type="Proteomes" id="UP000268857">
    <property type="component" value="Unassembled WGS sequence"/>
</dbReference>
<gene>
    <name evidence="2" type="ORF">PCC6912_34710</name>
</gene>
<evidence type="ECO:0000256" key="1">
    <source>
        <dbReference type="SAM" id="Phobius"/>
    </source>
</evidence>
<keyword evidence="3" id="KW-1185">Reference proteome</keyword>
<dbReference type="AlphaFoldDB" id="A0A433NA41"/>
<accession>A0A433NA41</accession>
<proteinExistence type="predicted"/>
<keyword evidence="1" id="KW-0812">Transmembrane</keyword>
<reference evidence="2 3" key="1">
    <citation type="journal article" date="2019" name="Genome Biol. Evol.">
        <title>Day and night: Metabolic profiles and evolutionary relationships of six axenic non-marine cyanobacteria.</title>
        <authorList>
            <person name="Will S.E."/>
            <person name="Henke P."/>
            <person name="Boedeker C."/>
            <person name="Huang S."/>
            <person name="Brinkmann H."/>
            <person name="Rohde M."/>
            <person name="Jarek M."/>
            <person name="Friedl T."/>
            <person name="Seufert S."/>
            <person name="Schumacher M."/>
            <person name="Overmann J."/>
            <person name="Neumann-Schaal M."/>
            <person name="Petersen J."/>
        </authorList>
    </citation>
    <scope>NUCLEOTIDE SEQUENCE [LARGE SCALE GENOMIC DNA]</scope>
    <source>
        <strain evidence="2 3">PCC 6912</strain>
    </source>
</reference>
<organism evidence="2 3">
    <name type="scientific">Chlorogloeopsis fritschii PCC 6912</name>
    <dbReference type="NCBI Taxonomy" id="211165"/>
    <lineage>
        <taxon>Bacteria</taxon>
        <taxon>Bacillati</taxon>
        <taxon>Cyanobacteriota</taxon>
        <taxon>Cyanophyceae</taxon>
        <taxon>Nostocales</taxon>
        <taxon>Chlorogloeopsidaceae</taxon>
        <taxon>Chlorogloeopsis</taxon>
    </lineage>
</organism>
<evidence type="ECO:0000313" key="2">
    <source>
        <dbReference type="EMBL" id="RUR78706.1"/>
    </source>
</evidence>
<name>A0A433NA41_CHLFR</name>
<feature type="transmembrane region" description="Helical" evidence="1">
    <location>
        <begin position="147"/>
        <end position="172"/>
    </location>
</feature>
<keyword evidence="1" id="KW-1133">Transmembrane helix</keyword>
<protein>
    <submittedName>
        <fullName evidence="2">Uncharacterized protein</fullName>
    </submittedName>
</protein>
<keyword evidence="1" id="KW-0472">Membrane</keyword>
<feature type="transmembrane region" description="Helical" evidence="1">
    <location>
        <begin position="184"/>
        <end position="204"/>
    </location>
</feature>
<dbReference type="EMBL" id="RSCJ01000014">
    <property type="protein sequence ID" value="RUR78706.1"/>
    <property type="molecule type" value="Genomic_DNA"/>
</dbReference>
<feature type="transmembrane region" description="Helical" evidence="1">
    <location>
        <begin position="340"/>
        <end position="364"/>
    </location>
</feature>